<dbReference type="Gene3D" id="2.60.40.3110">
    <property type="match status" value="1"/>
</dbReference>
<dbReference type="AlphaFoldDB" id="A0A1B4FC80"/>
<gene>
    <name evidence="2" type="ORF">WS70_04975</name>
</gene>
<dbReference type="GO" id="GO:0009297">
    <property type="term" value="P:pilus assembly"/>
    <property type="evidence" value="ECO:0007669"/>
    <property type="project" value="InterPro"/>
</dbReference>
<dbReference type="KEGG" id="buu:WS70_04975"/>
<feature type="region of interest" description="Disordered" evidence="1">
    <location>
        <begin position="108"/>
        <end position="127"/>
    </location>
</feature>
<sequence>MPALVGTAVVPSTVDLYVNGVRQFSGDVPSDPFVINSGAGITGASNATVVTRDALGRTIATSLPLYIGTGMLAPGLASYSVEAGFLRRAWGPRSFDYTRRPAVSATARYGASDRLTAPRTSRPPREC</sequence>
<evidence type="ECO:0000313" key="3">
    <source>
        <dbReference type="Proteomes" id="UP000062519"/>
    </source>
</evidence>
<dbReference type="GO" id="GO:0015473">
    <property type="term" value="F:fimbrial usher porin activity"/>
    <property type="evidence" value="ECO:0007669"/>
    <property type="project" value="InterPro"/>
</dbReference>
<keyword evidence="3" id="KW-1185">Reference proteome</keyword>
<organism evidence="2 3">
    <name type="scientific">Burkholderia mayonis</name>
    <dbReference type="NCBI Taxonomy" id="1385591"/>
    <lineage>
        <taxon>Bacteria</taxon>
        <taxon>Pseudomonadati</taxon>
        <taxon>Pseudomonadota</taxon>
        <taxon>Betaproteobacteria</taxon>
        <taxon>Burkholderiales</taxon>
        <taxon>Burkholderiaceae</taxon>
        <taxon>Burkholderia</taxon>
        <taxon>pseudomallei group</taxon>
    </lineage>
</organism>
<evidence type="ECO:0000256" key="1">
    <source>
        <dbReference type="SAM" id="MobiDB-lite"/>
    </source>
</evidence>
<dbReference type="Proteomes" id="UP000062519">
    <property type="component" value="Chromosome 1"/>
</dbReference>
<evidence type="ECO:0008006" key="4">
    <source>
        <dbReference type="Google" id="ProtNLM"/>
    </source>
</evidence>
<dbReference type="GO" id="GO:0009279">
    <property type="term" value="C:cell outer membrane"/>
    <property type="evidence" value="ECO:0007669"/>
    <property type="project" value="TreeGrafter"/>
</dbReference>
<dbReference type="PANTHER" id="PTHR30451:SF5">
    <property type="entry name" value="SLR0019 PROTEIN"/>
    <property type="match status" value="1"/>
</dbReference>
<dbReference type="InterPro" id="IPR000015">
    <property type="entry name" value="Fimb_usher"/>
</dbReference>
<proteinExistence type="predicted"/>
<dbReference type="EMBL" id="CP013386">
    <property type="protein sequence ID" value="AOJ01262.1"/>
    <property type="molecule type" value="Genomic_DNA"/>
</dbReference>
<name>A0A1B4FC80_9BURK</name>
<accession>A0A1B4FC80</accession>
<evidence type="ECO:0000313" key="2">
    <source>
        <dbReference type="EMBL" id="AOJ01262.1"/>
    </source>
</evidence>
<reference evidence="2 3" key="1">
    <citation type="submission" date="2015-12" db="EMBL/GenBank/DDBJ databases">
        <title>Diversity of Burkholderia near neighbor genomes.</title>
        <authorList>
            <person name="Sahl J."/>
            <person name="Wagner D."/>
            <person name="Keim P."/>
        </authorList>
    </citation>
    <scope>NUCLEOTIDE SEQUENCE [LARGE SCALE GENOMIC DNA]</scope>
    <source>
        <strain evidence="2 3">BDU6</strain>
    </source>
</reference>
<dbReference type="PANTHER" id="PTHR30451">
    <property type="entry name" value="OUTER MEMBRANE USHER PROTEIN"/>
    <property type="match status" value="1"/>
</dbReference>
<protein>
    <recommendedName>
        <fullName evidence="4">Fimbrial protein</fullName>
    </recommendedName>
</protein>